<dbReference type="InterPro" id="IPR002295">
    <property type="entry name" value="N4/N6-MTase_EcoPI_Mod-like"/>
</dbReference>
<dbReference type="GO" id="GO:0008170">
    <property type="term" value="F:N-methyltransferase activity"/>
    <property type="evidence" value="ECO:0007669"/>
    <property type="project" value="InterPro"/>
</dbReference>
<keyword evidence="8" id="KW-1185">Reference proteome</keyword>
<feature type="domain" description="DNA methylase N-4/N-6" evidence="6">
    <location>
        <begin position="81"/>
        <end position="396"/>
    </location>
</feature>
<dbReference type="Gene3D" id="3.40.50.150">
    <property type="entry name" value="Vaccinia Virus protein VP39"/>
    <property type="match status" value="1"/>
</dbReference>
<keyword evidence="3" id="KW-0808">Transferase</keyword>
<name>A5D239_PELTS</name>
<accession>A5D239</accession>
<dbReference type="InterPro" id="IPR002941">
    <property type="entry name" value="DNA_methylase_N4/N6"/>
</dbReference>
<dbReference type="STRING" id="370438.PTH_1523"/>
<gene>
    <name evidence="7" type="ordered locus">PTH_1523</name>
</gene>
<keyword evidence="4" id="KW-0949">S-adenosyl-L-methionine</keyword>
<dbReference type="KEGG" id="pth:PTH_1523"/>
<keyword evidence="5" id="KW-0680">Restriction system</keyword>
<dbReference type="eggNOG" id="COG2189">
    <property type="taxonomic scope" value="Bacteria"/>
</dbReference>
<evidence type="ECO:0000256" key="4">
    <source>
        <dbReference type="ARBA" id="ARBA00022691"/>
    </source>
</evidence>
<dbReference type="SUPFAM" id="SSF53335">
    <property type="entry name" value="S-adenosyl-L-methionine-dependent methyltransferases"/>
    <property type="match status" value="1"/>
</dbReference>
<evidence type="ECO:0000256" key="1">
    <source>
        <dbReference type="ARBA" id="ARBA00006594"/>
    </source>
</evidence>
<evidence type="ECO:0000256" key="3">
    <source>
        <dbReference type="ARBA" id="ARBA00022679"/>
    </source>
</evidence>
<evidence type="ECO:0000313" key="7">
    <source>
        <dbReference type="EMBL" id="BAF59704.1"/>
    </source>
</evidence>
<protein>
    <submittedName>
        <fullName evidence="7">Adenine specific DNA methylase Mod</fullName>
    </submittedName>
</protein>
<dbReference type="AlphaFoldDB" id="A5D239"/>
<dbReference type="InterPro" id="IPR002052">
    <property type="entry name" value="DNA_methylase_N6_adenine_CS"/>
</dbReference>
<dbReference type="PRINTS" id="PR00506">
    <property type="entry name" value="D21N6MTFRASE"/>
</dbReference>
<sequence length="697" mass="79960">MAIKYVPYYPDPVEGQAILDNFKRMLKYKSAGNVKRRLERGMPLYELKKVETVGKNPNGNMLIRGECISACAYLKEQGIEVDLVYIDPPFASGADYAKKVYIRRNPKVAEAIARAEQELDIEELRAFEEKMYGDIWRKEDYLNWMYENLMAIKSVMSEMASIYVHLDWHIGHYVKILMDEVFGEDNFINEIIWQKTTSPKAQSGKFSNVHDTILFYKKGNEYIFNKQYTEYTEEYINDFYKYYTPDGRRYRISDFTQAGQGPGAYFGKDGKSNYIEPPAGKHWIWGQEKITKGVNTGKIILSSNNVPGLIRYLDEMPGNPVRDIWTDINAMGPSSNEATDYTTQKPEVLLERIIKASSNEGMLVADFFGGSGVTAAVANKLGRRFIHCDIGINSIQTTRDRLIADKAEFDIYEIKDGVSLYRNPAQTMEKIKKLIPGLKNEEGLSDFWAGAISDSKLGLVPVYIPNLMDSGSKLLDKAMMFRIMHEAIPDLPSNVKKVIIYYVDVDNLEEIQKFIDDEEDVIIEIELRDLKDILDDAVFEDYAEFKVSKVQESLIPEYIVEITNFQSDRVSRKIDEYNQKGYANTLITSDDEDIEDDDYEDYNEDGENVVPSKKKFTPILISETGLELIEYISLDCTNQDGVWHSDSEIKIDKLGYVIVNGTKTKNFWDGTIKCEKKPLRLKIRNICGDETIWKLSV</sequence>
<proteinExistence type="inferred from homology"/>
<dbReference type="PROSITE" id="PS00092">
    <property type="entry name" value="N6_MTASE"/>
    <property type="match status" value="1"/>
</dbReference>
<evidence type="ECO:0000259" key="6">
    <source>
        <dbReference type="Pfam" id="PF01555"/>
    </source>
</evidence>
<dbReference type="GO" id="GO:0009307">
    <property type="term" value="P:DNA restriction-modification system"/>
    <property type="evidence" value="ECO:0007669"/>
    <property type="project" value="UniProtKB-KW"/>
</dbReference>
<dbReference type="HOGENOM" id="CLU_428169_0_0_9"/>
<evidence type="ECO:0000256" key="2">
    <source>
        <dbReference type="ARBA" id="ARBA00022603"/>
    </source>
</evidence>
<keyword evidence="2 7" id="KW-0489">Methyltransferase</keyword>
<dbReference type="Proteomes" id="UP000006556">
    <property type="component" value="Chromosome"/>
</dbReference>
<dbReference type="REBASE" id="15315">
    <property type="entry name" value="M.PthSORF1523P"/>
</dbReference>
<dbReference type="GO" id="GO:0003677">
    <property type="term" value="F:DNA binding"/>
    <property type="evidence" value="ECO:0007669"/>
    <property type="project" value="InterPro"/>
</dbReference>
<evidence type="ECO:0000256" key="5">
    <source>
        <dbReference type="ARBA" id="ARBA00022747"/>
    </source>
</evidence>
<dbReference type="EMBL" id="AP009389">
    <property type="protein sequence ID" value="BAF59704.1"/>
    <property type="molecule type" value="Genomic_DNA"/>
</dbReference>
<dbReference type="Pfam" id="PF01555">
    <property type="entry name" value="N6_N4_Mtase"/>
    <property type="match status" value="1"/>
</dbReference>
<comment type="similarity">
    <text evidence="1">Belongs to the N(4)/N(6)-methyltransferase family.</text>
</comment>
<dbReference type="InterPro" id="IPR029063">
    <property type="entry name" value="SAM-dependent_MTases_sf"/>
</dbReference>
<evidence type="ECO:0000313" key="8">
    <source>
        <dbReference type="Proteomes" id="UP000006556"/>
    </source>
</evidence>
<reference evidence="8" key="1">
    <citation type="journal article" date="2008" name="Genome Res.">
        <title>The genome of Pelotomaculum thermopropionicum reveals niche-associated evolution in anaerobic microbiota.</title>
        <authorList>
            <person name="Kosaka T."/>
            <person name="Kato S."/>
            <person name="Shimoyama T."/>
            <person name="Ishii S."/>
            <person name="Abe T."/>
            <person name="Watanabe K."/>
        </authorList>
    </citation>
    <scope>NUCLEOTIDE SEQUENCE [LARGE SCALE GENOMIC DNA]</scope>
    <source>
        <strain evidence="8">DSM 13744 / JCM 10971 / SI</strain>
    </source>
</reference>
<dbReference type="GO" id="GO:0032259">
    <property type="term" value="P:methylation"/>
    <property type="evidence" value="ECO:0007669"/>
    <property type="project" value="UniProtKB-KW"/>
</dbReference>
<organism evidence="7 8">
    <name type="scientific">Pelotomaculum thermopropionicum (strain DSM 13744 / JCM 10971 / SI)</name>
    <dbReference type="NCBI Taxonomy" id="370438"/>
    <lineage>
        <taxon>Bacteria</taxon>
        <taxon>Bacillati</taxon>
        <taxon>Bacillota</taxon>
        <taxon>Clostridia</taxon>
        <taxon>Eubacteriales</taxon>
        <taxon>Desulfotomaculaceae</taxon>
        <taxon>Pelotomaculum</taxon>
    </lineage>
</organism>